<feature type="region of interest" description="Disordered" evidence="7">
    <location>
        <begin position="46"/>
        <end position="78"/>
    </location>
</feature>
<dbReference type="EMBL" id="CP000390">
    <property type="protein sequence ID" value="ABG63986.1"/>
    <property type="molecule type" value="Genomic_DNA"/>
</dbReference>
<organism evidence="9">
    <name type="scientific">Chelativorans sp. (strain BNC1)</name>
    <dbReference type="NCBI Taxonomy" id="266779"/>
    <lineage>
        <taxon>Bacteria</taxon>
        <taxon>Pseudomonadati</taxon>
        <taxon>Pseudomonadota</taxon>
        <taxon>Alphaproteobacteria</taxon>
        <taxon>Hyphomicrobiales</taxon>
        <taxon>Phyllobacteriaceae</taxon>
        <taxon>Chelativorans</taxon>
    </lineage>
</organism>
<keyword evidence="2" id="KW-0479">Metal-binding</keyword>
<evidence type="ECO:0000256" key="6">
    <source>
        <dbReference type="ARBA" id="ARBA00034078"/>
    </source>
</evidence>
<dbReference type="PANTHER" id="PTHR10134">
    <property type="entry name" value="CYTOCHROME B-C1 COMPLEX SUBUNIT RIESKE, MITOCHONDRIAL"/>
    <property type="match status" value="1"/>
</dbReference>
<dbReference type="KEGG" id="mes:Meso_2604"/>
<dbReference type="Gene3D" id="2.102.10.10">
    <property type="entry name" value="Rieske [2Fe-2S] iron-sulphur domain"/>
    <property type="match status" value="1"/>
</dbReference>
<comment type="cofactor">
    <cofactor evidence="6">
        <name>[2Fe-2S] cluster</name>
        <dbReference type="ChEBI" id="CHEBI:190135"/>
    </cofactor>
</comment>
<evidence type="ECO:0000259" key="8">
    <source>
        <dbReference type="PROSITE" id="PS51296"/>
    </source>
</evidence>
<keyword evidence="4" id="KW-0411">Iron-sulfur</keyword>
<reference evidence="9" key="1">
    <citation type="submission" date="2006-06" db="EMBL/GenBank/DDBJ databases">
        <title>Complete sequence of chromosome of Chelativorans sp. BNC1.</title>
        <authorList>
            <consortium name="US DOE Joint Genome Institute"/>
            <person name="Copeland A."/>
            <person name="Lucas S."/>
            <person name="Lapidus A."/>
            <person name="Barry K."/>
            <person name="Detter J.C."/>
            <person name="Glavina del Rio T."/>
            <person name="Hammon N."/>
            <person name="Israni S."/>
            <person name="Dalin E."/>
            <person name="Tice H."/>
            <person name="Pitluck S."/>
            <person name="Chertkov O."/>
            <person name="Brettin T."/>
            <person name="Bruce D."/>
            <person name="Han C."/>
            <person name="Tapia R."/>
            <person name="Gilna P."/>
            <person name="Schmutz J."/>
            <person name="Larimer F."/>
            <person name="Land M."/>
            <person name="Hauser L."/>
            <person name="Kyrpides N."/>
            <person name="Mikhailova N."/>
            <person name="Richardson P."/>
        </authorList>
    </citation>
    <scope>NUCLEOTIDE SEQUENCE</scope>
    <source>
        <strain evidence="9">BNC1</strain>
    </source>
</reference>
<evidence type="ECO:0000256" key="7">
    <source>
        <dbReference type="SAM" id="MobiDB-lite"/>
    </source>
</evidence>
<accession>Q11F39</accession>
<dbReference type="GO" id="GO:0051537">
    <property type="term" value="F:2 iron, 2 sulfur cluster binding"/>
    <property type="evidence" value="ECO:0007669"/>
    <property type="project" value="UniProtKB-KW"/>
</dbReference>
<dbReference type="HOGENOM" id="CLU_096353_0_0_5"/>
<evidence type="ECO:0000256" key="2">
    <source>
        <dbReference type="ARBA" id="ARBA00022723"/>
    </source>
</evidence>
<evidence type="ECO:0000256" key="3">
    <source>
        <dbReference type="ARBA" id="ARBA00023004"/>
    </source>
</evidence>
<dbReference type="eggNOG" id="COG0723">
    <property type="taxonomic scope" value="Bacteria"/>
</dbReference>
<protein>
    <submittedName>
        <fullName evidence="9">Rieske (2Fe-2S) region</fullName>
    </submittedName>
</protein>
<dbReference type="Pfam" id="PF00355">
    <property type="entry name" value="Rieske"/>
    <property type="match status" value="1"/>
</dbReference>
<dbReference type="InterPro" id="IPR005805">
    <property type="entry name" value="Rieske_Fe-S_prot_C"/>
</dbReference>
<sequence length="203" mass="21328">MKHPLKSESENQEPAAGCCRANINRRLVVGGIVGIAASPALAQGDSQNADAASAPPQPGDYLVRASGDDQTTPLTPEDIVPNSAPLQAWPADSATQTVRSDNWQNLLVLTRWDPAVLSPEGQKYAAGGVVAQSAICTHEGCEVTSWIPENFLMECPCHLSRFDPRQNGAVMQGPATRKLPALALKLDGDRIVVAAGLDGRVGG</sequence>
<dbReference type="InterPro" id="IPR014349">
    <property type="entry name" value="Rieske_Fe-S_prot"/>
</dbReference>
<dbReference type="PROSITE" id="PS51296">
    <property type="entry name" value="RIESKE"/>
    <property type="match status" value="1"/>
</dbReference>
<dbReference type="GO" id="GO:0046872">
    <property type="term" value="F:metal ion binding"/>
    <property type="evidence" value="ECO:0007669"/>
    <property type="project" value="UniProtKB-KW"/>
</dbReference>
<dbReference type="STRING" id="266779.Meso_2604"/>
<evidence type="ECO:0000256" key="5">
    <source>
        <dbReference type="ARBA" id="ARBA00023157"/>
    </source>
</evidence>
<feature type="domain" description="Rieske" evidence="8">
    <location>
        <begin position="127"/>
        <end position="193"/>
    </location>
</feature>
<dbReference type="InterPro" id="IPR036922">
    <property type="entry name" value="Rieske_2Fe-2S_sf"/>
</dbReference>
<name>Q11F39_CHESB</name>
<proteinExistence type="predicted"/>
<evidence type="ECO:0000256" key="1">
    <source>
        <dbReference type="ARBA" id="ARBA00022714"/>
    </source>
</evidence>
<dbReference type="SUPFAM" id="SSF50022">
    <property type="entry name" value="ISP domain"/>
    <property type="match status" value="1"/>
</dbReference>
<evidence type="ECO:0000313" key="9">
    <source>
        <dbReference type="EMBL" id="ABG63986.1"/>
    </source>
</evidence>
<dbReference type="InterPro" id="IPR017941">
    <property type="entry name" value="Rieske_2Fe-2S"/>
</dbReference>
<dbReference type="GO" id="GO:0016020">
    <property type="term" value="C:membrane"/>
    <property type="evidence" value="ECO:0007669"/>
    <property type="project" value="InterPro"/>
</dbReference>
<gene>
    <name evidence="9" type="ordered locus">Meso_2604</name>
</gene>
<dbReference type="PRINTS" id="PR00162">
    <property type="entry name" value="RIESKE"/>
</dbReference>
<dbReference type="AlphaFoldDB" id="Q11F39"/>
<keyword evidence="1" id="KW-0001">2Fe-2S</keyword>
<keyword evidence="3" id="KW-0408">Iron</keyword>
<keyword evidence="5" id="KW-1015">Disulfide bond</keyword>
<evidence type="ECO:0000256" key="4">
    <source>
        <dbReference type="ARBA" id="ARBA00023014"/>
    </source>
</evidence>